<keyword evidence="2" id="KW-1185">Reference proteome</keyword>
<evidence type="ECO:0000313" key="2">
    <source>
        <dbReference type="Proteomes" id="UP000692954"/>
    </source>
</evidence>
<protein>
    <submittedName>
        <fullName evidence="1">Uncharacterized protein</fullName>
    </submittedName>
</protein>
<dbReference type="Proteomes" id="UP000692954">
    <property type="component" value="Unassembled WGS sequence"/>
</dbReference>
<evidence type="ECO:0000313" key="1">
    <source>
        <dbReference type="EMBL" id="CAD8112285.1"/>
    </source>
</evidence>
<sequence>MSSFNLLSNKFMQSAMERKSLRSIQVSQKNLDGSTKSISYEIWDQNDGLDSPMTPKIRLPGSYQPKFINSVRNQIKRIPETH</sequence>
<dbReference type="AlphaFoldDB" id="A0A8S1QAS3"/>
<organism evidence="1 2">
    <name type="scientific">Paramecium sonneborni</name>
    <dbReference type="NCBI Taxonomy" id="65129"/>
    <lineage>
        <taxon>Eukaryota</taxon>
        <taxon>Sar</taxon>
        <taxon>Alveolata</taxon>
        <taxon>Ciliophora</taxon>
        <taxon>Intramacronucleata</taxon>
        <taxon>Oligohymenophorea</taxon>
        <taxon>Peniculida</taxon>
        <taxon>Parameciidae</taxon>
        <taxon>Paramecium</taxon>
    </lineage>
</organism>
<name>A0A8S1QAS3_9CILI</name>
<dbReference type="EMBL" id="CAJJDN010000100">
    <property type="protein sequence ID" value="CAD8112285.1"/>
    <property type="molecule type" value="Genomic_DNA"/>
</dbReference>
<gene>
    <name evidence="1" type="ORF">PSON_ATCC_30995.1.T1000124</name>
</gene>
<proteinExistence type="predicted"/>
<accession>A0A8S1QAS3</accession>
<reference evidence="1" key="1">
    <citation type="submission" date="2021-01" db="EMBL/GenBank/DDBJ databases">
        <authorList>
            <consortium name="Genoscope - CEA"/>
            <person name="William W."/>
        </authorList>
    </citation>
    <scope>NUCLEOTIDE SEQUENCE</scope>
</reference>
<dbReference type="OrthoDB" id="296611at2759"/>
<comment type="caution">
    <text evidence="1">The sequence shown here is derived from an EMBL/GenBank/DDBJ whole genome shotgun (WGS) entry which is preliminary data.</text>
</comment>